<organism evidence="2 3">
    <name type="scientific">Leptospira soteropolitanensis</name>
    <dbReference type="NCBI Taxonomy" id="2950025"/>
    <lineage>
        <taxon>Bacteria</taxon>
        <taxon>Pseudomonadati</taxon>
        <taxon>Spirochaetota</taxon>
        <taxon>Spirochaetia</taxon>
        <taxon>Leptospirales</taxon>
        <taxon>Leptospiraceae</taxon>
        <taxon>Leptospira</taxon>
    </lineage>
</organism>
<proteinExistence type="predicted"/>
<dbReference type="RefSeq" id="WP_265352226.1">
    <property type="nucleotide sequence ID" value="NZ_JAMQPL010000005.1"/>
</dbReference>
<evidence type="ECO:0000313" key="2">
    <source>
        <dbReference type="EMBL" id="MCW7531121.1"/>
    </source>
</evidence>
<dbReference type="PROSITE" id="PS51257">
    <property type="entry name" value="PROKAR_LIPOPROTEIN"/>
    <property type="match status" value="1"/>
</dbReference>
<name>A0AAW5VLF5_9LEPT</name>
<reference evidence="2 4" key="1">
    <citation type="submission" date="2022-06" db="EMBL/GenBank/DDBJ databases">
        <title>Leptospira isolates from biofilms formed at urban environments.</title>
        <authorList>
            <person name="Ribeiro P.S."/>
            <person name="Sousa T."/>
            <person name="Carvalho N."/>
            <person name="Aburjaile F."/>
            <person name="Neves F."/>
            <person name="Oliveira D."/>
            <person name="Blanco L."/>
            <person name="Lima J."/>
            <person name="Costa F."/>
            <person name="Brenig B."/>
            <person name="Soares S."/>
            <person name="Ramos R."/>
            <person name="Goes-Neto A."/>
            <person name="Matiuzzi M."/>
            <person name="Azevedo V."/>
            <person name="Ristow P."/>
        </authorList>
    </citation>
    <scope>NUCLEOTIDE SEQUENCE</scope>
    <source>
        <strain evidence="1 4">VSF19</strain>
        <strain evidence="2">VSF20</strain>
    </source>
</reference>
<comment type="caution">
    <text evidence="2">The sequence shown here is derived from an EMBL/GenBank/DDBJ whole genome shotgun (WGS) entry which is preliminary data.</text>
</comment>
<evidence type="ECO:0000313" key="4">
    <source>
        <dbReference type="Proteomes" id="UP001208912"/>
    </source>
</evidence>
<evidence type="ECO:0000313" key="3">
    <source>
        <dbReference type="Proteomes" id="UP001208540"/>
    </source>
</evidence>
<evidence type="ECO:0000313" key="1">
    <source>
        <dbReference type="EMBL" id="MCW7527264.1"/>
    </source>
</evidence>
<dbReference type="EMBL" id="JAMQPL010000005">
    <property type="protein sequence ID" value="MCW7531121.1"/>
    <property type="molecule type" value="Genomic_DNA"/>
</dbReference>
<protein>
    <recommendedName>
        <fullName evidence="5">Lipoprotein</fullName>
    </recommendedName>
</protein>
<accession>A0AAW5VLF5</accession>
<gene>
    <name evidence="1" type="ORF">ND861_12955</name>
    <name evidence="2" type="ORF">ND862_12910</name>
</gene>
<dbReference type="AlphaFoldDB" id="A0AAW5VLF5"/>
<dbReference type="Proteomes" id="UP001208540">
    <property type="component" value="Unassembled WGS sequence"/>
</dbReference>
<dbReference type="Proteomes" id="UP001208912">
    <property type="component" value="Unassembled WGS sequence"/>
</dbReference>
<evidence type="ECO:0008006" key="5">
    <source>
        <dbReference type="Google" id="ProtNLM"/>
    </source>
</evidence>
<keyword evidence="4" id="KW-1185">Reference proteome</keyword>
<sequence length="403" mass="45038">MQIKTTLVISLFSLVAVSCGPAKKNDLSDELLLGLYLLSQKNIVFRIVDSGNAQASLKNIKASGSNSLPARFLNDGKLNHSVGCKKARLNVYSILLWEKGIVASGKERISNASALVYDGDWIDNQNGGRMKVSYPFDSGKAFYGVSGSSNVSPFAWKEGKYDRIGIRIGSIKCELDDSKLANSHNKYISYVMWNESETGKSDPQYGKRNILNAYPFDNSIEKVNSINYFISATTGYLSLKDHATYSPRIHRNSGTEAQELADPNNNPFWDLLTAPFTDRLDFEYLNDEYTMDRYNEDGLIVLDLPEGNRESLILDMYATNNFVYQTEPGLTSAKFSPIDYIKFDHKENDFQTYYLNADFIAANGKYLDSWTLPTPGPNQPNPADPAGGRHIGYFLPKFGVSKE</sequence>
<dbReference type="EMBL" id="JAMQPM010000005">
    <property type="protein sequence ID" value="MCW7527264.1"/>
    <property type="molecule type" value="Genomic_DNA"/>
</dbReference>